<accession>A0ABX6QUW5</accession>
<dbReference type="SUPFAM" id="SSF88713">
    <property type="entry name" value="Glycoside hydrolase/deacetylase"/>
    <property type="match status" value="1"/>
</dbReference>
<dbReference type="PROSITE" id="PS51677">
    <property type="entry name" value="NODB"/>
    <property type="match status" value="1"/>
</dbReference>
<dbReference type="Proteomes" id="UP000515264">
    <property type="component" value="Chromosome 1"/>
</dbReference>
<dbReference type="RefSeq" id="WP_182288031.1">
    <property type="nucleotide sequence ID" value="NZ_CP046268.1"/>
</dbReference>
<name>A0ABX6QUW5_9VIBR</name>
<organism evidence="2 3">
    <name type="scientific">Vibrio spartinae</name>
    <dbReference type="NCBI Taxonomy" id="1918945"/>
    <lineage>
        <taxon>Bacteria</taxon>
        <taxon>Pseudomonadati</taxon>
        <taxon>Pseudomonadota</taxon>
        <taxon>Gammaproteobacteria</taxon>
        <taxon>Vibrionales</taxon>
        <taxon>Vibrionaceae</taxon>
        <taxon>Vibrio</taxon>
    </lineage>
</organism>
<dbReference type="EMBL" id="CP046268">
    <property type="protein sequence ID" value="QMV12964.1"/>
    <property type="molecule type" value="Genomic_DNA"/>
</dbReference>
<dbReference type="Pfam" id="PF01522">
    <property type="entry name" value="Polysacc_deac_1"/>
    <property type="match status" value="1"/>
</dbReference>
<dbReference type="Gene3D" id="3.20.20.370">
    <property type="entry name" value="Glycoside hydrolase/deacetylase"/>
    <property type="match status" value="1"/>
</dbReference>
<evidence type="ECO:0000313" key="2">
    <source>
        <dbReference type="EMBL" id="QMV12964.1"/>
    </source>
</evidence>
<proteinExistence type="predicted"/>
<reference evidence="2 3" key="1">
    <citation type="journal article" date="2020" name="J. Nat. Prod.">
        <title>Genomics-Metabolomics Profiling Disclosed Marine Vibrio spartinae 3.6 as a Producer of a New Branched Side Chain Prodigiosin.</title>
        <authorList>
            <person name="Vitale G.A."/>
            <person name="Sciarretta M."/>
            <person name="Palma Esposito F."/>
            <person name="January G.G."/>
            <person name="Giaccio M."/>
            <person name="Bunk B."/>
            <person name="Sproer C."/>
            <person name="Bajerski F."/>
            <person name="Power D."/>
            <person name="Festa C."/>
            <person name="Monti M.C."/>
            <person name="D'Auria M.V."/>
            <person name="de Pascale D."/>
        </authorList>
    </citation>
    <scope>NUCLEOTIDE SEQUENCE [LARGE SCALE GENOMIC DNA]</scope>
    <source>
        <strain evidence="2 3">3.6</strain>
    </source>
</reference>
<evidence type="ECO:0000313" key="3">
    <source>
        <dbReference type="Proteomes" id="UP000515264"/>
    </source>
</evidence>
<sequence>MIGLLTSDNAHVDSIKYVESAIIRSMTRSQYIKIATAPSLLNDSISILAMISPTVEQLDWALDLLNIDKIIILGSLPDSISNYVSLEYGDWPKSGWDKAPVAKPHSGSESNGYIRYTHLAHKHFDLVKDRPLERFDFMDEWNNLGYGAVTADSTMWSICQPVLLSDDCSLATVTSGNEKIATYAALFELNSKSILWFNREVGPIDSYEWYLVEEFITSYKSESLSCLPILTEIPQGYDAAVTMRLDCDEDVESSRFLWNVYQEENVPFSLAIHTRNLDNSKNFPIISELDKSGGAILSHTATHAPNWGGSYESAVIEAKESAEKIATITGKKVDYAVSPFHHTPIYALKALSDVGYLGCIGGIIKNDPEFLSYKGGELADLSNNFIGHSQQVMLHGDCLLKDVNDILKIYKESFNLSYHTQTLFGYLDHPFSERYQYGWETEKQRAECHRELLNYIRSNTENVCFLNEIEAMNFIYDRANVNIVLENNQVKTFYPKDYIRKSIYVPAVKYKKCIISMDVNDK</sequence>
<keyword evidence="3" id="KW-1185">Reference proteome</keyword>
<protein>
    <recommendedName>
        <fullName evidence="1">NodB homology domain-containing protein</fullName>
    </recommendedName>
</protein>
<feature type="domain" description="NodB homology" evidence="1">
    <location>
        <begin position="239"/>
        <end position="419"/>
    </location>
</feature>
<gene>
    <name evidence="2" type="ORF">Vspart_00167</name>
</gene>
<dbReference type="InterPro" id="IPR002509">
    <property type="entry name" value="NODB_dom"/>
</dbReference>
<evidence type="ECO:0000259" key="1">
    <source>
        <dbReference type="PROSITE" id="PS51677"/>
    </source>
</evidence>
<dbReference type="InterPro" id="IPR011330">
    <property type="entry name" value="Glyco_hydro/deAcase_b/a-brl"/>
</dbReference>